<organism evidence="1 2">
    <name type="scientific">Funneliformis mosseae</name>
    <name type="common">Endomycorrhizal fungus</name>
    <name type="synonym">Glomus mosseae</name>
    <dbReference type="NCBI Taxonomy" id="27381"/>
    <lineage>
        <taxon>Eukaryota</taxon>
        <taxon>Fungi</taxon>
        <taxon>Fungi incertae sedis</taxon>
        <taxon>Mucoromycota</taxon>
        <taxon>Glomeromycotina</taxon>
        <taxon>Glomeromycetes</taxon>
        <taxon>Glomerales</taxon>
        <taxon>Glomeraceae</taxon>
        <taxon>Funneliformis</taxon>
    </lineage>
</organism>
<dbReference type="AlphaFoldDB" id="A0A9N9IM53"/>
<feature type="non-terminal residue" evidence="1">
    <location>
        <position position="1"/>
    </location>
</feature>
<gene>
    <name evidence="1" type="ORF">FMOSSE_LOCUS16172</name>
</gene>
<protein>
    <submittedName>
        <fullName evidence="1">9861_t:CDS:1</fullName>
    </submittedName>
</protein>
<evidence type="ECO:0000313" key="1">
    <source>
        <dbReference type="EMBL" id="CAG8741357.1"/>
    </source>
</evidence>
<dbReference type="EMBL" id="CAJVPP010020814">
    <property type="protein sequence ID" value="CAG8741357.1"/>
    <property type="molecule type" value="Genomic_DNA"/>
</dbReference>
<evidence type="ECO:0000313" key="2">
    <source>
        <dbReference type="Proteomes" id="UP000789375"/>
    </source>
</evidence>
<accession>A0A9N9IM53</accession>
<dbReference type="Proteomes" id="UP000789375">
    <property type="component" value="Unassembled WGS sequence"/>
</dbReference>
<comment type="caution">
    <text evidence="1">The sequence shown here is derived from an EMBL/GenBank/DDBJ whole genome shotgun (WGS) entry which is preliminary data.</text>
</comment>
<keyword evidence="2" id="KW-1185">Reference proteome</keyword>
<name>A0A9N9IM53_FUNMO</name>
<proteinExistence type="predicted"/>
<reference evidence="1" key="1">
    <citation type="submission" date="2021-06" db="EMBL/GenBank/DDBJ databases">
        <authorList>
            <person name="Kallberg Y."/>
            <person name="Tangrot J."/>
            <person name="Rosling A."/>
        </authorList>
    </citation>
    <scope>NUCLEOTIDE SEQUENCE</scope>
    <source>
        <strain evidence="1">87-6 pot B 2015</strain>
    </source>
</reference>
<feature type="non-terminal residue" evidence="1">
    <location>
        <position position="79"/>
    </location>
</feature>
<sequence>PSEVSVVVSDSSPIHKVHNQLKLTEQIEKIPKLVSTKKRQGLIQEITRNFDESTTPSSIQENDSICALSLNPPEISLIS</sequence>